<accession>A0A9P6MYE3</accession>
<dbReference type="EMBL" id="JAAAID010000380">
    <property type="protein sequence ID" value="KAG0018223.1"/>
    <property type="molecule type" value="Genomic_DNA"/>
</dbReference>
<dbReference type="GO" id="GO:0003779">
    <property type="term" value="F:actin binding"/>
    <property type="evidence" value="ECO:0007669"/>
    <property type="project" value="UniProtKB-KW"/>
</dbReference>
<dbReference type="PRINTS" id="PR00006">
    <property type="entry name" value="COFILIN"/>
</dbReference>
<dbReference type="CDD" id="cd11286">
    <property type="entry name" value="ADF_cofilin_like"/>
    <property type="match status" value="1"/>
</dbReference>
<name>A0A9P6MYE3_9FUNG</name>
<sequence length="138" mass="15467">MSSAKGVQVTPDCVNAFQELKLAKKIKYIIYKISNDGKSIIVETKSKVTTYDEFLKHLPKSDCRWAVYDFDYKTSGGDRNKIVFYTWLPEAAATKSRMLYTSSKNALRKSLTGVGIEIQGTDYAEVSYSTVLKSVARG</sequence>
<keyword evidence="4" id="KW-0009">Actin-binding</keyword>
<keyword evidence="8" id="KW-1185">Reference proteome</keyword>
<dbReference type="InterPro" id="IPR017904">
    <property type="entry name" value="ADF/Cofilin"/>
</dbReference>
<comment type="caution">
    <text evidence="7">The sequence shown here is derived from an EMBL/GenBank/DDBJ whole genome shotgun (WGS) entry which is preliminary data.</text>
</comment>
<reference evidence="7" key="1">
    <citation type="journal article" date="2020" name="Fungal Divers.">
        <title>Resolving the Mortierellaceae phylogeny through synthesis of multi-gene phylogenetics and phylogenomics.</title>
        <authorList>
            <person name="Vandepol N."/>
            <person name="Liber J."/>
            <person name="Desiro A."/>
            <person name="Na H."/>
            <person name="Kennedy M."/>
            <person name="Barry K."/>
            <person name="Grigoriev I.V."/>
            <person name="Miller A.N."/>
            <person name="O'Donnell K."/>
            <person name="Stajich J.E."/>
            <person name="Bonito G."/>
        </authorList>
    </citation>
    <scope>NUCLEOTIDE SEQUENCE</scope>
    <source>
        <strain evidence="7">NRRL 2769</strain>
    </source>
</reference>
<feature type="domain" description="ADF-H" evidence="6">
    <location>
        <begin position="6"/>
        <end position="136"/>
    </location>
</feature>
<protein>
    <recommendedName>
        <fullName evidence="3">Cofilin</fullName>
    </recommendedName>
    <alternativeName>
        <fullName evidence="5">Actin-depolymerizing factor 1</fullName>
    </alternativeName>
</protein>
<evidence type="ECO:0000256" key="2">
    <source>
        <dbReference type="ARBA" id="ARBA00006844"/>
    </source>
</evidence>
<dbReference type="Gene3D" id="3.40.20.10">
    <property type="entry name" value="Severin"/>
    <property type="match status" value="1"/>
</dbReference>
<organism evidence="7 8">
    <name type="scientific">Entomortierella chlamydospora</name>
    <dbReference type="NCBI Taxonomy" id="101097"/>
    <lineage>
        <taxon>Eukaryota</taxon>
        <taxon>Fungi</taxon>
        <taxon>Fungi incertae sedis</taxon>
        <taxon>Mucoromycota</taxon>
        <taxon>Mortierellomycotina</taxon>
        <taxon>Mortierellomycetes</taxon>
        <taxon>Mortierellales</taxon>
        <taxon>Mortierellaceae</taxon>
        <taxon>Entomortierella</taxon>
    </lineage>
</organism>
<evidence type="ECO:0000256" key="1">
    <source>
        <dbReference type="ARBA" id="ARBA00004109"/>
    </source>
</evidence>
<evidence type="ECO:0000256" key="5">
    <source>
        <dbReference type="ARBA" id="ARBA00032427"/>
    </source>
</evidence>
<dbReference type="SUPFAM" id="SSF55753">
    <property type="entry name" value="Actin depolymerizing proteins"/>
    <property type="match status" value="1"/>
</dbReference>
<dbReference type="PANTHER" id="PTHR11913">
    <property type="entry name" value="COFILIN-RELATED"/>
    <property type="match status" value="1"/>
</dbReference>
<dbReference type="GO" id="GO:0030042">
    <property type="term" value="P:actin filament depolymerization"/>
    <property type="evidence" value="ECO:0007669"/>
    <property type="project" value="InterPro"/>
</dbReference>
<dbReference type="InterPro" id="IPR029006">
    <property type="entry name" value="ADF-H/Gelsolin-like_dom_sf"/>
</dbReference>
<gene>
    <name evidence="7" type="primary">COF1_2</name>
    <name evidence="7" type="ORF">BGZ80_007435</name>
</gene>
<evidence type="ECO:0000313" key="7">
    <source>
        <dbReference type="EMBL" id="KAG0018223.1"/>
    </source>
</evidence>
<dbReference type="GO" id="GO:0016363">
    <property type="term" value="C:nuclear matrix"/>
    <property type="evidence" value="ECO:0007669"/>
    <property type="project" value="UniProtKB-SubCell"/>
</dbReference>
<comment type="subcellular location">
    <subcellularLocation>
        <location evidence="1">Nucleus matrix</location>
    </subcellularLocation>
</comment>
<dbReference type="GO" id="GO:0015629">
    <property type="term" value="C:actin cytoskeleton"/>
    <property type="evidence" value="ECO:0007669"/>
    <property type="project" value="InterPro"/>
</dbReference>
<evidence type="ECO:0000313" key="8">
    <source>
        <dbReference type="Proteomes" id="UP000703661"/>
    </source>
</evidence>
<dbReference type="AlphaFoldDB" id="A0A9P6MYE3"/>
<proteinExistence type="inferred from homology"/>
<dbReference type="Proteomes" id="UP000703661">
    <property type="component" value="Unassembled WGS sequence"/>
</dbReference>
<dbReference type="PROSITE" id="PS51263">
    <property type="entry name" value="ADF_H"/>
    <property type="match status" value="1"/>
</dbReference>
<dbReference type="InterPro" id="IPR002108">
    <property type="entry name" value="ADF-H"/>
</dbReference>
<evidence type="ECO:0000256" key="4">
    <source>
        <dbReference type="ARBA" id="ARBA00023203"/>
    </source>
</evidence>
<evidence type="ECO:0000256" key="3">
    <source>
        <dbReference type="ARBA" id="ARBA00015630"/>
    </source>
</evidence>
<dbReference type="SMART" id="SM00102">
    <property type="entry name" value="ADF"/>
    <property type="match status" value="1"/>
</dbReference>
<comment type="similarity">
    <text evidence="2">Belongs to the actin-binding proteins ADF family.</text>
</comment>
<dbReference type="Pfam" id="PF00241">
    <property type="entry name" value="Cofilin_ADF"/>
    <property type="match status" value="1"/>
</dbReference>
<evidence type="ECO:0000259" key="6">
    <source>
        <dbReference type="PROSITE" id="PS51263"/>
    </source>
</evidence>